<evidence type="ECO:0000313" key="4">
    <source>
        <dbReference type="EMBL" id="EDQ99283.1"/>
    </source>
</evidence>
<dbReference type="Proteomes" id="UP000001194">
    <property type="component" value="Unassembled WGS sequence"/>
</dbReference>
<feature type="region of interest" description="Disordered" evidence="2">
    <location>
        <begin position="1"/>
        <end position="78"/>
    </location>
</feature>
<feature type="region of interest" description="Disordered" evidence="2">
    <location>
        <begin position="439"/>
        <end position="510"/>
    </location>
</feature>
<dbReference type="RefSeq" id="XP_001890093.1">
    <property type="nucleotide sequence ID" value="XM_001890058.1"/>
</dbReference>
<proteinExistence type="predicted"/>
<dbReference type="GeneID" id="6085720"/>
<dbReference type="EMBL" id="DS547154">
    <property type="protein sequence ID" value="EDR00046.1"/>
    <property type="molecule type" value="Genomic_DNA"/>
</dbReference>
<protein>
    <submittedName>
        <fullName evidence="5">Predicted protein</fullName>
    </submittedName>
</protein>
<evidence type="ECO:0000259" key="3">
    <source>
        <dbReference type="Pfam" id="PF20681"/>
    </source>
</evidence>
<dbReference type="KEGG" id="lbc:LACBIDRAFT_314787"/>
<evidence type="ECO:0000313" key="6">
    <source>
        <dbReference type="Proteomes" id="UP000001194"/>
    </source>
</evidence>
<evidence type="ECO:0000313" key="5">
    <source>
        <dbReference type="EMBL" id="EDR00046.1"/>
    </source>
</evidence>
<reference evidence="5 6" key="1">
    <citation type="journal article" date="2008" name="Nature">
        <title>The genome of Laccaria bicolor provides insights into mycorrhizal symbiosis.</title>
        <authorList>
            <person name="Martin F."/>
            <person name="Aerts A."/>
            <person name="Ahren D."/>
            <person name="Brun A."/>
            <person name="Danchin E.G.J."/>
            <person name="Duchaussoy F."/>
            <person name="Gibon J."/>
            <person name="Kohler A."/>
            <person name="Lindquist E."/>
            <person name="Pereda V."/>
            <person name="Salamov A."/>
            <person name="Shapiro H.J."/>
            <person name="Wuyts J."/>
            <person name="Blaudez D."/>
            <person name="Buee M."/>
            <person name="Brokstein P."/>
            <person name="Canbaeck B."/>
            <person name="Cohen D."/>
            <person name="Courty P.E."/>
            <person name="Coutinho P.M."/>
            <person name="Delaruelle C."/>
            <person name="Detter J.C."/>
            <person name="Deveau A."/>
            <person name="DiFazio S."/>
            <person name="Duplessis S."/>
            <person name="Fraissinet-Tachet L."/>
            <person name="Lucic E."/>
            <person name="Frey-Klett P."/>
            <person name="Fourrey C."/>
            <person name="Feussner I."/>
            <person name="Gay G."/>
            <person name="Grimwood J."/>
            <person name="Hoegger P.J."/>
            <person name="Jain P."/>
            <person name="Kilaru S."/>
            <person name="Labbe J."/>
            <person name="Lin Y.C."/>
            <person name="Legue V."/>
            <person name="Le Tacon F."/>
            <person name="Marmeisse R."/>
            <person name="Melayah D."/>
            <person name="Montanini B."/>
            <person name="Muratet M."/>
            <person name="Nehls U."/>
            <person name="Niculita-Hirzel H."/>
            <person name="Oudot-Le Secq M.P."/>
            <person name="Peter M."/>
            <person name="Quesneville H."/>
            <person name="Rajashekar B."/>
            <person name="Reich M."/>
            <person name="Rouhier N."/>
            <person name="Schmutz J."/>
            <person name="Yin T."/>
            <person name="Chalot M."/>
            <person name="Henrissat B."/>
            <person name="Kuees U."/>
            <person name="Lucas S."/>
            <person name="Van de Peer Y."/>
            <person name="Podila G.K."/>
            <person name="Polle A."/>
            <person name="Pukkila P.J."/>
            <person name="Richardson P.M."/>
            <person name="Rouze P."/>
            <person name="Sanders I.R."/>
            <person name="Stajich J.E."/>
            <person name="Tunlid A."/>
            <person name="Tuskan G."/>
            <person name="Grigoriev I.V."/>
        </authorList>
    </citation>
    <scope>NUCLEOTIDE SEQUENCE [LARGE SCALE GENOMIC DNA]</scope>
    <source>
        <strain evidence="6">S238N-H82 / ATCC MYA-4686</strain>
    </source>
</reference>
<feature type="coiled-coil region" evidence="1">
    <location>
        <begin position="340"/>
        <end position="381"/>
    </location>
</feature>
<feature type="domain" description="DUF6818" evidence="3">
    <location>
        <begin position="179"/>
        <end position="254"/>
    </location>
</feature>
<dbReference type="InParanoid" id="B0DZ86"/>
<dbReference type="Pfam" id="PF20681">
    <property type="entry name" value="DUF6818"/>
    <property type="match status" value="1"/>
</dbReference>
<dbReference type="EMBL" id="DS547168">
    <property type="protein sequence ID" value="EDQ99283.1"/>
    <property type="molecule type" value="Genomic_DNA"/>
</dbReference>
<dbReference type="RefSeq" id="XP_001889252.1">
    <property type="nucleotide sequence ID" value="XM_001889217.1"/>
</dbReference>
<sequence>MNPPGSPQFQLPSFRDGFVGGGMQQRPNGSGYAPDIQYDFPAHSMDTHQRTHAPHVPHNFGHAQPNASGSSFPAAEPTCIPLPDDENDDFPSPHLLLGRMARPASKVAGVRRSEPKGKGKQKAIDLPVPSGSGSQKRKLSTPTPQCADVKKPRGRATGAANYVSEDLDGLFDILEEHLPLGGKAWNSAADDYNQWAEENGRPAHTTKSLELKFKQLVKTSKPTGNAECPPHIQRAHEIEMLMSEKAGSRDLDDEDIVDASDAIIITSNEEDVKQVNVKVKVEKPRVPIARRPPADCIATQNTARNTSQDLLATITNVLDPDTRRARNEEHSVNALQTGQIFTLTSQLREAQRVADDLRNQLMEADRQRNASERRADRAELLEMMTERRGAQVVSRKDLSPGFAPRVGSRRHSKVHSQPRKCLYRQEITYAGGGKSVRWIGGSDDNQDEVQGFKDSPGTRRITYYDDDDSDNSVDPIRKPHRHRDVSPLTIQPPTPYNPPASGFDNSQSSGNLAVGGGFDAVVTPQLQPRVGISLTVSPHCHYADDLTTRARAED</sequence>
<name>B0DZ86_LACBS</name>
<dbReference type="PANTHER" id="PTHR34409:SF1">
    <property type="entry name" value="MYB-LIKE DOMAIN-CONTAINING PROTEIN"/>
    <property type="match status" value="1"/>
</dbReference>
<dbReference type="KEGG" id="lbc:LACBIDRAFT_316771"/>
<feature type="region of interest" description="Disordered" evidence="2">
    <location>
        <begin position="100"/>
        <end position="153"/>
    </location>
</feature>
<gene>
    <name evidence="5" type="ORF">LACBIDRAFT_314787</name>
    <name evidence="4" type="ORF">LACBIDRAFT_316771</name>
</gene>
<dbReference type="OrthoDB" id="99432at2759"/>
<dbReference type="PANTHER" id="PTHR34409">
    <property type="entry name" value="SET DOMAIN-CONTAINING PROTEIN"/>
    <property type="match status" value="1"/>
</dbReference>
<organism evidence="6">
    <name type="scientific">Laccaria bicolor (strain S238N-H82 / ATCC MYA-4686)</name>
    <name type="common">Bicoloured deceiver</name>
    <name type="synonym">Laccaria laccata var. bicolor</name>
    <dbReference type="NCBI Taxonomy" id="486041"/>
    <lineage>
        <taxon>Eukaryota</taxon>
        <taxon>Fungi</taxon>
        <taxon>Dikarya</taxon>
        <taxon>Basidiomycota</taxon>
        <taxon>Agaricomycotina</taxon>
        <taxon>Agaricomycetes</taxon>
        <taxon>Agaricomycetidae</taxon>
        <taxon>Agaricales</taxon>
        <taxon>Agaricineae</taxon>
        <taxon>Hydnangiaceae</taxon>
        <taxon>Laccaria</taxon>
    </lineage>
</organism>
<dbReference type="AlphaFoldDB" id="B0DZ86"/>
<keyword evidence="6" id="KW-1185">Reference proteome</keyword>
<dbReference type="HOGENOM" id="CLU_039750_0_0_1"/>
<accession>B0DZ86</accession>
<evidence type="ECO:0000256" key="2">
    <source>
        <dbReference type="SAM" id="MobiDB-lite"/>
    </source>
</evidence>
<feature type="compositionally biased region" description="Basic residues" evidence="2">
    <location>
        <begin position="407"/>
        <end position="418"/>
    </location>
</feature>
<dbReference type="InterPro" id="IPR049203">
    <property type="entry name" value="DUF6818"/>
</dbReference>
<evidence type="ECO:0000256" key="1">
    <source>
        <dbReference type="SAM" id="Coils"/>
    </source>
</evidence>
<feature type="region of interest" description="Disordered" evidence="2">
    <location>
        <begin position="391"/>
        <end position="418"/>
    </location>
</feature>
<keyword evidence="1" id="KW-0175">Coiled coil</keyword>
<dbReference type="GeneID" id="6084949"/>